<evidence type="ECO:0000313" key="2">
    <source>
        <dbReference type="EMBL" id="ERG65227.1"/>
    </source>
</evidence>
<dbReference type="GO" id="GO:0016747">
    <property type="term" value="F:acyltransferase activity, transferring groups other than amino-acyl groups"/>
    <property type="evidence" value="ECO:0007669"/>
    <property type="project" value="InterPro"/>
</dbReference>
<organism evidence="2 3">
    <name type="scientific">Agrococcus pavilionensis RW1</name>
    <dbReference type="NCBI Taxonomy" id="1330458"/>
    <lineage>
        <taxon>Bacteria</taxon>
        <taxon>Bacillati</taxon>
        <taxon>Actinomycetota</taxon>
        <taxon>Actinomycetes</taxon>
        <taxon>Micrococcales</taxon>
        <taxon>Microbacteriaceae</taxon>
        <taxon>Agrococcus</taxon>
    </lineage>
</organism>
<proteinExistence type="predicted"/>
<dbReference type="EMBL" id="ASHR01000007">
    <property type="protein sequence ID" value="ERG65227.1"/>
    <property type="molecule type" value="Genomic_DNA"/>
</dbReference>
<dbReference type="InterPro" id="IPR000182">
    <property type="entry name" value="GNAT_dom"/>
</dbReference>
<dbReference type="SUPFAM" id="SSF55729">
    <property type="entry name" value="Acyl-CoA N-acyltransferases (Nat)"/>
    <property type="match status" value="1"/>
</dbReference>
<protein>
    <recommendedName>
        <fullName evidence="1">N-acetyltransferase domain-containing protein</fullName>
    </recommendedName>
</protein>
<dbReference type="InterPro" id="IPR016181">
    <property type="entry name" value="Acyl_CoA_acyltransferase"/>
</dbReference>
<dbReference type="Pfam" id="PF00583">
    <property type="entry name" value="Acetyltransf_1"/>
    <property type="match status" value="1"/>
</dbReference>
<evidence type="ECO:0000259" key="1">
    <source>
        <dbReference type="PROSITE" id="PS51186"/>
    </source>
</evidence>
<sequence length="288" mass="30174">MAIELETPTEAALPEALEALRRWQRDDAPLQLHPGDVGWLWRFGVAATAAALRSWRRDGALAAVGMLDGEVLRVAIDPELQGDAPLARAIAADAADPSRGVLPDRADAAVEAPVGACVLDELGALGWGEGEPWALLRRDLEAQVEPHGLRVVVVGPELAPERTAVHREGFARASFTVERWHAMASGPLYADARCLLAVDERGEAAAAITVWSAGPGRPGLIEPLAVHPAQRGRGIGRAITVAGAAALRELGSSAALVATPISNGAAVATYRSAGFAMLGERRDRCRGA</sequence>
<accession>U1LSZ6</accession>
<evidence type="ECO:0000313" key="3">
    <source>
        <dbReference type="Proteomes" id="UP000016462"/>
    </source>
</evidence>
<gene>
    <name evidence="2" type="ORF">L332_12355</name>
</gene>
<dbReference type="AlphaFoldDB" id="U1LSZ6"/>
<dbReference type="Proteomes" id="UP000016462">
    <property type="component" value="Unassembled WGS sequence"/>
</dbReference>
<dbReference type="PROSITE" id="PS51186">
    <property type="entry name" value="GNAT"/>
    <property type="match status" value="1"/>
</dbReference>
<name>U1LSZ6_9MICO</name>
<comment type="caution">
    <text evidence="2">The sequence shown here is derived from an EMBL/GenBank/DDBJ whole genome shotgun (WGS) entry which is preliminary data.</text>
</comment>
<dbReference type="OrthoDB" id="4792644at2"/>
<keyword evidence="3" id="KW-1185">Reference proteome</keyword>
<dbReference type="Gene3D" id="3.40.630.30">
    <property type="match status" value="1"/>
</dbReference>
<feature type="domain" description="N-acetyltransferase" evidence="1">
    <location>
        <begin position="149"/>
        <end position="288"/>
    </location>
</feature>
<dbReference type="RefSeq" id="WP_021009597.1">
    <property type="nucleotide sequence ID" value="NZ_ASHR01000007.1"/>
</dbReference>
<dbReference type="CDD" id="cd04301">
    <property type="entry name" value="NAT_SF"/>
    <property type="match status" value="1"/>
</dbReference>
<reference evidence="2 3" key="1">
    <citation type="journal article" date="2013" name="Genome Announc.">
        <title>First draft genome sequence from a member of the genus agrococcus, isolated from modern microbialites.</title>
        <authorList>
            <person name="White R.A.III."/>
            <person name="Grassa C.J."/>
            <person name="Suttle C.A."/>
        </authorList>
    </citation>
    <scope>NUCLEOTIDE SEQUENCE [LARGE SCALE GENOMIC DNA]</scope>
    <source>
        <strain evidence="2 3">RW1</strain>
    </source>
</reference>